<dbReference type="InterPro" id="IPR050973">
    <property type="entry name" value="H3K9_Histone-Lys_N-MTase"/>
</dbReference>
<accession>A0A8J4BKX5</accession>
<dbReference type="InterPro" id="IPR003616">
    <property type="entry name" value="Post-SET_dom"/>
</dbReference>
<comment type="subcellular location">
    <subcellularLocation>
        <location evidence="1">Chromosome</location>
    </subcellularLocation>
</comment>
<dbReference type="GO" id="GO:0005694">
    <property type="term" value="C:chromosome"/>
    <property type="evidence" value="ECO:0007669"/>
    <property type="project" value="UniProtKB-SubCell"/>
</dbReference>
<feature type="compositionally biased region" description="Low complexity" evidence="8">
    <location>
        <begin position="706"/>
        <end position="719"/>
    </location>
</feature>
<dbReference type="InterPro" id="IPR001214">
    <property type="entry name" value="SET_dom"/>
</dbReference>
<sequence length="901" mass="96664">MLWQNAVVQKGWLSVRLGASTCKAETAFCIEPGWISAQELPCAVPGSRHTEVPWIYSDARPLPPPEYPPHVVYVPQGLMSSRTAFANLHKSCLEKGLAIKFVTSASTPNLQVVLVLVAGHQPLLPTSNSGRISSDSGQEVTGPFQTHLVSASPNYHYHDHDLQQQHQQQPVSNATAAAVDSVAVTPATSEVLQQAAGHDMTCLDTVSPAATATTAMMATGTPAQARKATGPVPAWKIQACFNGYFLLFKPERDLQPGQPYNIWWKRRNSERRNRDRDVLIWREDLRQLGPRQPNGLPQSEQAVRLQGYWDGHSSQCGAAASPRLLHCGQVQSVMSDHTFLYVTRPWWPRPGDPQRTLEPSRSDQLDGFLRECNCGEMKCGKLRARQELKRLREEGVSYQLDVRHGSCLGKEHLGVFAGEPIPAGRFLFEYVGVWLLDGEPEAREKVYEPAGLHYLYDLSHRYELFEEREVRRISVVGGGDGGGGGAFKKRRANRAVAADDLHAEVPLVVDATNVGNVARFVNHRCEGANLISVNVCMGGLDENHMTILIRTLRDIQPGEELTLDYQAGLEPEEKERIRAKPEGLVPCRCGAASCLGFVFPHIDRAVRTWSGKARRNAAGSRRLLVTMAMSSPATTTTTTSTSSISDSGSGDGGAVAAAAVDATTTAAGSVVSTGGPVPGSRACKLSDHLDRVEVIKAMTDLGSSEQQRQLQPLRNQRNQQSEDNIEDDEGDEYCCVSAEAGNISLGGSGASQVLRDRPGSGSLGLDLDLDSGKAGGLMEGGAVASPFLEVVSVVSPDSRGSNADCEDVIVVSCAAAVEPRRAPGPGVGSGAVRDKGAEGEDAQRLAAARVVSCALPGLMAPPKRIRLLRATASSAVPGGAPQQDSRTSGVPRDAVELAPQP</sequence>
<dbReference type="PANTHER" id="PTHR46223">
    <property type="entry name" value="HISTONE-LYSINE N-METHYLTRANSFERASE SUV39H"/>
    <property type="match status" value="1"/>
</dbReference>
<dbReference type="AlphaFoldDB" id="A0A8J4BKX5"/>
<keyword evidence="4" id="KW-0808">Transferase</keyword>
<dbReference type="Pfam" id="PF00856">
    <property type="entry name" value="SET"/>
    <property type="match status" value="1"/>
</dbReference>
<evidence type="ECO:0000259" key="10">
    <source>
        <dbReference type="PROSITE" id="PS50868"/>
    </source>
</evidence>
<evidence type="ECO:0000256" key="4">
    <source>
        <dbReference type="ARBA" id="ARBA00022679"/>
    </source>
</evidence>
<feature type="domain" description="SET" evidence="9">
    <location>
        <begin position="386"/>
        <end position="566"/>
    </location>
</feature>
<evidence type="ECO:0000256" key="7">
    <source>
        <dbReference type="ARBA" id="ARBA00022833"/>
    </source>
</evidence>
<dbReference type="PANTHER" id="PTHR46223:SF3">
    <property type="entry name" value="HISTONE-LYSINE N-METHYLTRANSFERASE SET-23"/>
    <property type="match status" value="1"/>
</dbReference>
<feature type="domain" description="Post-SET" evidence="10">
    <location>
        <begin position="583"/>
        <end position="599"/>
    </location>
</feature>
<evidence type="ECO:0000256" key="3">
    <source>
        <dbReference type="ARBA" id="ARBA00022603"/>
    </source>
</evidence>
<keyword evidence="5" id="KW-0949">S-adenosyl-L-methionine</keyword>
<evidence type="ECO:0000259" key="9">
    <source>
        <dbReference type="PROSITE" id="PS50280"/>
    </source>
</evidence>
<name>A0A8J4BKX5_9CHLO</name>
<feature type="region of interest" description="Disordered" evidence="8">
    <location>
        <begin position="702"/>
        <end position="730"/>
    </location>
</feature>
<keyword evidence="3" id="KW-0489">Methyltransferase</keyword>
<keyword evidence="6" id="KW-0479">Metal-binding</keyword>
<reference evidence="11" key="1">
    <citation type="journal article" date="2021" name="Proc. Natl. Acad. Sci. U.S.A.">
        <title>Three genomes in the algal genus Volvox reveal the fate of a haploid sex-determining region after a transition to homothallism.</title>
        <authorList>
            <person name="Yamamoto K."/>
            <person name="Hamaji T."/>
            <person name="Kawai-Toyooka H."/>
            <person name="Matsuzaki R."/>
            <person name="Takahashi F."/>
            <person name="Nishimura Y."/>
            <person name="Kawachi M."/>
            <person name="Noguchi H."/>
            <person name="Minakuchi Y."/>
            <person name="Umen J.G."/>
            <person name="Toyoda A."/>
            <person name="Nozaki H."/>
        </authorList>
    </citation>
    <scope>NUCLEOTIDE SEQUENCE</scope>
    <source>
        <strain evidence="11">NIES-3780</strain>
    </source>
</reference>
<dbReference type="GO" id="GO:0032259">
    <property type="term" value="P:methylation"/>
    <property type="evidence" value="ECO:0007669"/>
    <property type="project" value="UniProtKB-KW"/>
</dbReference>
<dbReference type="PROSITE" id="PS50868">
    <property type="entry name" value="POST_SET"/>
    <property type="match status" value="1"/>
</dbReference>
<feature type="region of interest" description="Disordered" evidence="8">
    <location>
        <begin position="870"/>
        <end position="901"/>
    </location>
</feature>
<organism evidence="11 12">
    <name type="scientific">Volvox africanus</name>
    <dbReference type="NCBI Taxonomy" id="51714"/>
    <lineage>
        <taxon>Eukaryota</taxon>
        <taxon>Viridiplantae</taxon>
        <taxon>Chlorophyta</taxon>
        <taxon>core chlorophytes</taxon>
        <taxon>Chlorophyceae</taxon>
        <taxon>CS clade</taxon>
        <taxon>Chlamydomonadales</taxon>
        <taxon>Volvocaceae</taxon>
        <taxon>Volvox</taxon>
    </lineage>
</organism>
<dbReference type="GO" id="GO:0046872">
    <property type="term" value="F:metal ion binding"/>
    <property type="evidence" value="ECO:0007669"/>
    <property type="project" value="UniProtKB-KW"/>
</dbReference>
<dbReference type="PROSITE" id="PS50280">
    <property type="entry name" value="SET"/>
    <property type="match status" value="1"/>
</dbReference>
<dbReference type="Gene3D" id="2.170.270.10">
    <property type="entry name" value="SET domain"/>
    <property type="match status" value="1"/>
</dbReference>
<dbReference type="SUPFAM" id="SSF82199">
    <property type="entry name" value="SET domain"/>
    <property type="match status" value="1"/>
</dbReference>
<evidence type="ECO:0000256" key="6">
    <source>
        <dbReference type="ARBA" id="ARBA00022723"/>
    </source>
</evidence>
<evidence type="ECO:0000256" key="5">
    <source>
        <dbReference type="ARBA" id="ARBA00022691"/>
    </source>
</evidence>
<keyword evidence="12" id="KW-1185">Reference proteome</keyword>
<evidence type="ECO:0008006" key="13">
    <source>
        <dbReference type="Google" id="ProtNLM"/>
    </source>
</evidence>
<evidence type="ECO:0000313" key="11">
    <source>
        <dbReference type="EMBL" id="GIL63874.1"/>
    </source>
</evidence>
<evidence type="ECO:0000256" key="2">
    <source>
        <dbReference type="ARBA" id="ARBA00022454"/>
    </source>
</evidence>
<gene>
    <name evidence="11" type="ORF">Vafri_17885</name>
</gene>
<dbReference type="SMART" id="SM00317">
    <property type="entry name" value="SET"/>
    <property type="match status" value="1"/>
</dbReference>
<comment type="caution">
    <text evidence="11">The sequence shown here is derived from an EMBL/GenBank/DDBJ whole genome shotgun (WGS) entry which is preliminary data.</text>
</comment>
<feature type="region of interest" description="Disordered" evidence="8">
    <location>
        <begin position="629"/>
        <end position="652"/>
    </location>
</feature>
<protein>
    <recommendedName>
        <fullName evidence="13">SET domain-containing protein</fullName>
    </recommendedName>
</protein>
<evidence type="ECO:0000313" key="12">
    <source>
        <dbReference type="Proteomes" id="UP000747399"/>
    </source>
</evidence>
<dbReference type="EMBL" id="BNCO01000061">
    <property type="protein sequence ID" value="GIL63874.1"/>
    <property type="molecule type" value="Genomic_DNA"/>
</dbReference>
<dbReference type="InterPro" id="IPR046341">
    <property type="entry name" value="SET_dom_sf"/>
</dbReference>
<evidence type="ECO:0000256" key="8">
    <source>
        <dbReference type="SAM" id="MobiDB-lite"/>
    </source>
</evidence>
<keyword evidence="7" id="KW-0862">Zinc</keyword>
<dbReference type="GO" id="GO:0008168">
    <property type="term" value="F:methyltransferase activity"/>
    <property type="evidence" value="ECO:0007669"/>
    <property type="project" value="UniProtKB-KW"/>
</dbReference>
<evidence type="ECO:0000256" key="1">
    <source>
        <dbReference type="ARBA" id="ARBA00004286"/>
    </source>
</evidence>
<dbReference type="Proteomes" id="UP000747399">
    <property type="component" value="Unassembled WGS sequence"/>
</dbReference>
<keyword evidence="2" id="KW-0158">Chromosome</keyword>
<proteinExistence type="predicted"/>